<keyword evidence="7" id="KW-1185">Reference proteome</keyword>
<evidence type="ECO:0000256" key="3">
    <source>
        <dbReference type="ARBA" id="ARBA00022729"/>
    </source>
</evidence>
<gene>
    <name evidence="6" type="ORF">FP66_09705</name>
</gene>
<protein>
    <recommendedName>
        <fullName evidence="5">Putrescine-binding periplasmic protein</fullName>
    </recommendedName>
</protein>
<sequence>MRDSFHLPRLIGAFGLAALAAPPALGAGELHLYNWGDYINPEVLERFSEEYDVEVSLDTYGSNEEMLAKLQAGATGYDLVFPSVHMQDIMYQLELIAPTGIDQDSRFDNIDPAFLRAKTDPDGEYCLPYAWGTAGIFYNKNRIEEIASWQDFFDAARSGEKVAMLDDMRETLGVALIVNGDSVNTSDDQALARAGEYLIDRKPLLSAFTYDVVPMVQSGDLAAAHYFVGAMMYVQDDPENLAYVIPEEGATMYQENICMLSDAPNQENAKRFMSFFLRPEIAALNARQQMNGTPNIEARKHLPDALRESPQINPPSEVMDRLQVFEDLGPRLRLYDRVWTRVRTAQ</sequence>
<reference evidence="6 7" key="1">
    <citation type="submission" date="2014-06" db="EMBL/GenBank/DDBJ databases">
        <title>Draft genome sequence of an extremely salt tolerant bacteria Halomonas salina/CIFRI 1.</title>
        <authorList>
            <person name="Behera B.D."/>
            <person name="Meena D.K."/>
            <person name="Das P."/>
            <person name="Maharana J."/>
            <person name="Paria P."/>
            <person name="Sharma A.P."/>
            <person name="Shamsudheen K.V."/>
            <person name="Rijit J."/>
            <person name="Dixit V."/>
            <person name="Verma A."/>
            <person name="Scaria V."/>
            <person name="Sivasubbu S."/>
        </authorList>
    </citation>
    <scope>NUCLEOTIDE SEQUENCE [LARGE SCALE GENOMIC DNA]</scope>
    <source>
        <strain evidence="6 7">CIFRI 1</strain>
    </source>
</reference>
<organism evidence="6 7">
    <name type="scientific">Halomonas salina</name>
    <dbReference type="NCBI Taxonomy" id="42565"/>
    <lineage>
        <taxon>Bacteria</taxon>
        <taxon>Pseudomonadati</taxon>
        <taxon>Pseudomonadota</taxon>
        <taxon>Gammaproteobacteria</taxon>
        <taxon>Oceanospirillales</taxon>
        <taxon>Halomonadaceae</taxon>
        <taxon>Halomonas</taxon>
    </lineage>
</organism>
<dbReference type="CDD" id="cd13590">
    <property type="entry name" value="PBP2_PotD_PotF_like"/>
    <property type="match status" value="1"/>
</dbReference>
<comment type="caution">
    <text evidence="6">The sequence shown here is derived from an EMBL/GenBank/DDBJ whole genome shotgun (WGS) entry which is preliminary data.</text>
</comment>
<evidence type="ECO:0000313" key="7">
    <source>
        <dbReference type="Proteomes" id="UP000029721"/>
    </source>
</evidence>
<dbReference type="PRINTS" id="PR00909">
    <property type="entry name" value="SPERMDNBNDNG"/>
</dbReference>
<dbReference type="Gene3D" id="3.40.190.10">
    <property type="entry name" value="Periplasmic binding protein-like II"/>
    <property type="match status" value="2"/>
</dbReference>
<evidence type="ECO:0000256" key="5">
    <source>
        <dbReference type="PIRNR" id="PIRNR019574"/>
    </source>
</evidence>
<dbReference type="RefSeq" id="WP_035597639.1">
    <property type="nucleotide sequence ID" value="NZ_JOKD01000037.1"/>
</dbReference>
<comment type="function">
    <text evidence="5">Required for the activity of the bacterial periplasmic transport system of putrescine.</text>
</comment>
<dbReference type="PANTHER" id="PTHR30222">
    <property type="entry name" value="SPERMIDINE/PUTRESCINE-BINDING PERIPLASMIC PROTEIN"/>
    <property type="match status" value="1"/>
</dbReference>
<accession>A0ABR4WS29</accession>
<dbReference type="InterPro" id="IPR001188">
    <property type="entry name" value="Sperm_putr-bd"/>
</dbReference>
<keyword evidence="2 5" id="KW-0813">Transport</keyword>
<keyword evidence="4 5" id="KW-0574">Periplasm</keyword>
<evidence type="ECO:0000256" key="2">
    <source>
        <dbReference type="ARBA" id="ARBA00022448"/>
    </source>
</evidence>
<comment type="similarity">
    <text evidence="5">Belongs to the bacterial solute-binding protein PotD/PotF family.</text>
</comment>
<dbReference type="Pfam" id="PF13416">
    <property type="entry name" value="SBP_bac_8"/>
    <property type="match status" value="1"/>
</dbReference>
<keyword evidence="3" id="KW-0732">Signal</keyword>
<dbReference type="InterPro" id="IPR006059">
    <property type="entry name" value="SBP"/>
</dbReference>
<name>A0ABR4WS29_9GAMM</name>
<dbReference type="PANTHER" id="PTHR30222:SF17">
    <property type="entry name" value="SPERMIDINE_PUTRESCINE-BINDING PERIPLASMIC PROTEIN"/>
    <property type="match status" value="1"/>
</dbReference>
<dbReference type="EMBL" id="JOKD01000037">
    <property type="protein sequence ID" value="KGE77538.1"/>
    <property type="molecule type" value="Genomic_DNA"/>
</dbReference>
<dbReference type="PIRSF" id="PIRSF019574">
    <property type="entry name" value="Periplasmic_polyamine_BP"/>
    <property type="match status" value="1"/>
</dbReference>
<evidence type="ECO:0000256" key="1">
    <source>
        <dbReference type="ARBA" id="ARBA00004418"/>
    </source>
</evidence>
<comment type="subcellular location">
    <subcellularLocation>
        <location evidence="1 5">Periplasm</location>
    </subcellularLocation>
</comment>
<dbReference type="SUPFAM" id="SSF53850">
    <property type="entry name" value="Periplasmic binding protein-like II"/>
    <property type="match status" value="1"/>
</dbReference>
<proteinExistence type="inferred from homology"/>
<evidence type="ECO:0000256" key="4">
    <source>
        <dbReference type="ARBA" id="ARBA00022764"/>
    </source>
</evidence>
<dbReference type="Proteomes" id="UP000029721">
    <property type="component" value="Unassembled WGS sequence"/>
</dbReference>
<evidence type="ECO:0000313" key="6">
    <source>
        <dbReference type="EMBL" id="KGE77538.1"/>
    </source>
</evidence>